<dbReference type="AlphaFoldDB" id="A0A9N9BLV5"/>
<comment type="caution">
    <text evidence="1">The sequence shown here is derived from an EMBL/GenBank/DDBJ whole genome shotgun (WGS) entry which is preliminary data.</text>
</comment>
<dbReference type="InterPro" id="IPR027417">
    <property type="entry name" value="P-loop_NTPase"/>
</dbReference>
<reference evidence="1" key="1">
    <citation type="submission" date="2021-06" db="EMBL/GenBank/DDBJ databases">
        <authorList>
            <person name="Kallberg Y."/>
            <person name="Tangrot J."/>
            <person name="Rosling A."/>
        </authorList>
    </citation>
    <scope>NUCLEOTIDE SEQUENCE</scope>
    <source>
        <strain evidence="1">FL966</strain>
    </source>
</reference>
<dbReference type="EMBL" id="CAJVQA010003163">
    <property type="protein sequence ID" value="CAG8568212.1"/>
    <property type="molecule type" value="Genomic_DNA"/>
</dbReference>
<evidence type="ECO:0000313" key="1">
    <source>
        <dbReference type="EMBL" id="CAG8568212.1"/>
    </source>
</evidence>
<dbReference type="Gene3D" id="3.40.50.300">
    <property type="entry name" value="P-loop containing nucleotide triphosphate hydrolases"/>
    <property type="match status" value="1"/>
</dbReference>
<sequence length="182" mass="20880">MCSSSPYYSDMLKIWQNTIFSRKTTLQDNINPILKKDINLMHAPHNNCENAHLDITITENPDFLKRFASDLNNEQKMAYYLFCKHYQKNNQLSKNKPSQLLFYLTDADGTSKSRVIHAICSYFEYTSQSSTLIVLALTGIAAVNIYRSDIHSACRFSFNKSLNTHSNLSEKVCASFKNTDLQ</sequence>
<gene>
    <name evidence="1" type="ORF">CPELLU_LOCUS5529</name>
</gene>
<name>A0A9N9BLV5_9GLOM</name>
<accession>A0A9N9BLV5</accession>
<keyword evidence="2" id="KW-1185">Reference proteome</keyword>
<dbReference type="Proteomes" id="UP000789759">
    <property type="component" value="Unassembled WGS sequence"/>
</dbReference>
<evidence type="ECO:0000313" key="2">
    <source>
        <dbReference type="Proteomes" id="UP000789759"/>
    </source>
</evidence>
<protein>
    <submittedName>
        <fullName evidence="1">8614_t:CDS:1</fullName>
    </submittedName>
</protein>
<proteinExistence type="predicted"/>
<dbReference type="OrthoDB" id="10580290at2759"/>
<organism evidence="1 2">
    <name type="scientific">Cetraspora pellucida</name>
    <dbReference type="NCBI Taxonomy" id="1433469"/>
    <lineage>
        <taxon>Eukaryota</taxon>
        <taxon>Fungi</taxon>
        <taxon>Fungi incertae sedis</taxon>
        <taxon>Mucoromycota</taxon>
        <taxon>Glomeromycotina</taxon>
        <taxon>Glomeromycetes</taxon>
        <taxon>Diversisporales</taxon>
        <taxon>Gigasporaceae</taxon>
        <taxon>Cetraspora</taxon>
    </lineage>
</organism>